<dbReference type="Proteomes" id="UP000028782">
    <property type="component" value="Chromosome"/>
</dbReference>
<reference evidence="1 2" key="1">
    <citation type="journal article" date="2014" name="Genome Announc.">
        <title>Complete Genome Sequence of Polychlorinated Biphenyl Degrader Comamonas testosteroni TK102 (NBRC 109938).</title>
        <authorList>
            <person name="Fukuda K."/>
            <person name="Hosoyama A."/>
            <person name="Tsuchikane K."/>
            <person name="Ohji S."/>
            <person name="Yamazoe A."/>
            <person name="Fujita N."/>
            <person name="Shintani M."/>
            <person name="Kimbara K."/>
        </authorList>
    </citation>
    <scope>NUCLEOTIDE SEQUENCE [LARGE SCALE GENOMIC DNA]</scope>
    <source>
        <strain evidence="1">TK102</strain>
    </source>
</reference>
<organism evidence="1 2">
    <name type="scientific">Comamonas testosteroni TK102</name>
    <dbReference type="NCBI Taxonomy" id="1392005"/>
    <lineage>
        <taxon>Bacteria</taxon>
        <taxon>Pseudomonadati</taxon>
        <taxon>Pseudomonadota</taxon>
        <taxon>Betaproteobacteria</taxon>
        <taxon>Burkholderiales</taxon>
        <taxon>Comamonadaceae</taxon>
        <taxon>Comamonas</taxon>
    </lineage>
</organism>
<evidence type="ECO:0000313" key="1">
    <source>
        <dbReference type="EMBL" id="AIJ44951.1"/>
    </source>
</evidence>
<proteinExistence type="predicted"/>
<accession>A0A076PJS3</accession>
<dbReference type="Gene3D" id="3.20.20.80">
    <property type="entry name" value="Glycosidases"/>
    <property type="match status" value="1"/>
</dbReference>
<dbReference type="EMBL" id="CP006704">
    <property type="protein sequence ID" value="AIJ44951.1"/>
    <property type="molecule type" value="Genomic_DNA"/>
</dbReference>
<protein>
    <submittedName>
        <fullName evidence="1">Uncharacterized protein</fullName>
    </submittedName>
</protein>
<name>A0A076PJS3_COMTE</name>
<dbReference type="KEGG" id="ctes:O987_03910"/>
<dbReference type="AlphaFoldDB" id="A0A076PJS3"/>
<dbReference type="HOGENOM" id="CLU_978715_0_0_4"/>
<evidence type="ECO:0000313" key="2">
    <source>
        <dbReference type="Proteomes" id="UP000028782"/>
    </source>
</evidence>
<sequence>MKEKRFLRREKALHPIDMTMQRCSRREALGLGWALACGLSEAKAKPGLRLPGMVWQPSAATLRPHGAWQRLGIRRLLVQWTAVDHLSLVPGTYLPAMSRNLPDWERIAAEPWAQELILGLAGMHDETRARASLADLAMQSYALKAAITALPLRVAGWYFPVEIDPTWAAPSQLTEVLNKLPRPLWISAYDNANMGPQALVDWIMRWIPEDVGVFFQDGVGVHARTPSVAREYLQMLTAHLGHARVRVIAEAFRPAPGGGFRSAMAEEFLPQLAAYQGWTVFAFDGPHYLNPPLVDALADALGSKPR</sequence>
<gene>
    <name evidence="1" type="ORF">O987_03910</name>
</gene>